<evidence type="ECO:0000313" key="2">
    <source>
        <dbReference type="WBParaSite" id="nRc.2.0.1.t34174-RA"/>
    </source>
</evidence>
<keyword evidence="1" id="KW-1185">Reference proteome</keyword>
<accession>A0A915K7L2</accession>
<sequence>MNARRRSSAITAESDNLSFSSTLTSRPVVATSASGIGITPSGSVEESSLDFREEMSRPITTSTMLMESYRKFLPLYSLVIDGELARLEGSCRGNYTQIVNKIFSDTPEKIGAIPKLALLREGLLREKSYYKPHDDTKNVFSAIFDQQQFEATAGSNANFMSNTKTSIEICIDVNISIFVTPLSVEISEELMKKANFAGSRPHPSRLVHDLLASCSLRQHEQA</sequence>
<reference evidence="2" key="1">
    <citation type="submission" date="2022-11" db="UniProtKB">
        <authorList>
            <consortium name="WormBaseParasite"/>
        </authorList>
    </citation>
    <scope>IDENTIFICATION</scope>
</reference>
<name>A0A915K7L2_ROMCU</name>
<dbReference type="Proteomes" id="UP000887565">
    <property type="component" value="Unplaced"/>
</dbReference>
<dbReference type="WBParaSite" id="nRc.2.0.1.t34174-RA">
    <property type="protein sequence ID" value="nRc.2.0.1.t34174-RA"/>
    <property type="gene ID" value="nRc.2.0.1.g34174"/>
</dbReference>
<evidence type="ECO:0000313" key="1">
    <source>
        <dbReference type="Proteomes" id="UP000887565"/>
    </source>
</evidence>
<organism evidence="1 2">
    <name type="scientific">Romanomermis culicivorax</name>
    <name type="common">Nematode worm</name>
    <dbReference type="NCBI Taxonomy" id="13658"/>
    <lineage>
        <taxon>Eukaryota</taxon>
        <taxon>Metazoa</taxon>
        <taxon>Ecdysozoa</taxon>
        <taxon>Nematoda</taxon>
        <taxon>Enoplea</taxon>
        <taxon>Dorylaimia</taxon>
        <taxon>Mermithida</taxon>
        <taxon>Mermithoidea</taxon>
        <taxon>Mermithidae</taxon>
        <taxon>Romanomermis</taxon>
    </lineage>
</organism>
<protein>
    <submittedName>
        <fullName evidence="2">Uncharacterized protein</fullName>
    </submittedName>
</protein>
<proteinExistence type="predicted"/>
<dbReference type="AlphaFoldDB" id="A0A915K7L2"/>